<reference evidence="4" key="1">
    <citation type="submission" date="2021-01" db="EMBL/GenBank/DDBJ databases">
        <title>Whole genome shotgun sequence of Virgisporangium aurantiacum NBRC 16421.</title>
        <authorList>
            <person name="Komaki H."/>
            <person name="Tamura T."/>
        </authorList>
    </citation>
    <scope>NUCLEOTIDE SEQUENCE</scope>
    <source>
        <strain evidence="4">NBRC 16421</strain>
    </source>
</reference>
<name>A0A8J4E711_9ACTN</name>
<comment type="caution">
    <text evidence="4">The sequence shown here is derived from an EMBL/GenBank/DDBJ whole genome shotgun (WGS) entry which is preliminary data.</text>
</comment>
<dbReference type="Pfam" id="PF01965">
    <property type="entry name" value="DJ-1_PfpI"/>
    <property type="match status" value="1"/>
</dbReference>
<dbReference type="CDD" id="cd03137">
    <property type="entry name" value="GATase1_AraC_1"/>
    <property type="match status" value="1"/>
</dbReference>
<gene>
    <name evidence="4" type="ORF">Vau01_112040</name>
</gene>
<dbReference type="EMBL" id="BOPG01000101">
    <property type="protein sequence ID" value="GIJ63688.1"/>
    <property type="molecule type" value="Genomic_DNA"/>
</dbReference>
<dbReference type="Proteomes" id="UP000612585">
    <property type="component" value="Unassembled WGS sequence"/>
</dbReference>
<keyword evidence="2" id="KW-0804">Transcription</keyword>
<dbReference type="SUPFAM" id="SSF52317">
    <property type="entry name" value="Class I glutamine amidotransferase-like"/>
    <property type="match status" value="1"/>
</dbReference>
<dbReference type="SMART" id="SM00342">
    <property type="entry name" value="HTH_ARAC"/>
    <property type="match status" value="1"/>
</dbReference>
<dbReference type="GO" id="GO:0003700">
    <property type="term" value="F:DNA-binding transcription factor activity"/>
    <property type="evidence" value="ECO:0007669"/>
    <property type="project" value="InterPro"/>
</dbReference>
<dbReference type="InterPro" id="IPR052158">
    <property type="entry name" value="INH-QAR"/>
</dbReference>
<keyword evidence="5" id="KW-1185">Reference proteome</keyword>
<evidence type="ECO:0000259" key="3">
    <source>
        <dbReference type="PROSITE" id="PS01124"/>
    </source>
</evidence>
<dbReference type="InterPro" id="IPR009057">
    <property type="entry name" value="Homeodomain-like_sf"/>
</dbReference>
<dbReference type="Gene3D" id="1.10.10.60">
    <property type="entry name" value="Homeodomain-like"/>
    <property type="match status" value="1"/>
</dbReference>
<evidence type="ECO:0000313" key="5">
    <source>
        <dbReference type="Proteomes" id="UP000612585"/>
    </source>
</evidence>
<organism evidence="4 5">
    <name type="scientific">Virgisporangium aurantiacum</name>
    <dbReference type="NCBI Taxonomy" id="175570"/>
    <lineage>
        <taxon>Bacteria</taxon>
        <taxon>Bacillati</taxon>
        <taxon>Actinomycetota</taxon>
        <taxon>Actinomycetes</taxon>
        <taxon>Micromonosporales</taxon>
        <taxon>Micromonosporaceae</taxon>
        <taxon>Virgisporangium</taxon>
    </lineage>
</organism>
<keyword evidence="1" id="KW-0805">Transcription regulation</keyword>
<sequence>MPGFRSITAYLPDRASTLGLGLLAEVFADRSHMGLPAFEVTICADRPGVVRTDLGLNVHVEHGLNRLAGGELVVLLPGNSFRSDVQAVVLDAVRAAHRRGAIVASHCTGSYFLAATGLLDGRQASTHWRFAADFATRFPAVHVRADDLYVDEGRIVTGAGAAAGVDMYLHLLRREHGSAVANAVARDVVVAPHRSGGQGQYITTPVPADPDDERLADVIAWAAGNLDRILSVEELAARALMSGRTFTRRFKAATGATPHAWLRDQRLRRAENLLEITDRPIEHIARDVGYASATVLREQFVKHRGVSPRQYRQTFGSTGRPVRSS</sequence>
<dbReference type="PANTHER" id="PTHR43130">
    <property type="entry name" value="ARAC-FAMILY TRANSCRIPTIONAL REGULATOR"/>
    <property type="match status" value="1"/>
</dbReference>
<proteinExistence type="predicted"/>
<evidence type="ECO:0000256" key="2">
    <source>
        <dbReference type="ARBA" id="ARBA00023163"/>
    </source>
</evidence>
<feature type="domain" description="HTH araC/xylS-type" evidence="3">
    <location>
        <begin position="216"/>
        <end position="314"/>
    </location>
</feature>
<dbReference type="Gene3D" id="3.40.50.880">
    <property type="match status" value="1"/>
</dbReference>
<evidence type="ECO:0000256" key="1">
    <source>
        <dbReference type="ARBA" id="ARBA00023015"/>
    </source>
</evidence>
<dbReference type="GO" id="GO:0043565">
    <property type="term" value="F:sequence-specific DNA binding"/>
    <property type="evidence" value="ECO:0007669"/>
    <property type="project" value="InterPro"/>
</dbReference>
<dbReference type="PANTHER" id="PTHR43130:SF3">
    <property type="entry name" value="HTH-TYPE TRANSCRIPTIONAL REGULATOR RV1931C"/>
    <property type="match status" value="1"/>
</dbReference>
<dbReference type="InterPro" id="IPR002818">
    <property type="entry name" value="DJ-1/PfpI"/>
</dbReference>
<evidence type="ECO:0000313" key="4">
    <source>
        <dbReference type="EMBL" id="GIJ63688.1"/>
    </source>
</evidence>
<protein>
    <submittedName>
        <fullName evidence="4">AraC family transcriptional regulator</fullName>
    </submittedName>
</protein>
<dbReference type="RefSeq" id="WP_204010772.1">
    <property type="nucleotide sequence ID" value="NZ_BOPG01000101.1"/>
</dbReference>
<dbReference type="InterPro" id="IPR029062">
    <property type="entry name" value="Class_I_gatase-like"/>
</dbReference>
<dbReference type="SUPFAM" id="SSF46689">
    <property type="entry name" value="Homeodomain-like"/>
    <property type="match status" value="2"/>
</dbReference>
<dbReference type="Pfam" id="PF12833">
    <property type="entry name" value="HTH_18"/>
    <property type="match status" value="1"/>
</dbReference>
<dbReference type="PROSITE" id="PS01124">
    <property type="entry name" value="HTH_ARAC_FAMILY_2"/>
    <property type="match status" value="1"/>
</dbReference>
<dbReference type="AlphaFoldDB" id="A0A8J4E711"/>
<accession>A0A8J4E711</accession>
<dbReference type="InterPro" id="IPR018060">
    <property type="entry name" value="HTH_AraC"/>
</dbReference>